<sequence>MQACATISCVRLLFFTLSFFPSTHVYLLVSSEPLCQLALCYSKTLESIDSWWLIGASMVLVVLSSVFHG</sequence>
<accession>A0A8E2AQJ8</accession>
<keyword evidence="3" id="KW-1185">Reference proteome</keyword>
<dbReference type="Proteomes" id="UP000250043">
    <property type="component" value="Unassembled WGS sequence"/>
</dbReference>
<protein>
    <submittedName>
        <fullName evidence="2">Uncharacterized protein</fullName>
    </submittedName>
</protein>
<feature type="transmembrane region" description="Helical" evidence="1">
    <location>
        <begin position="12"/>
        <end position="30"/>
    </location>
</feature>
<reference evidence="2 3" key="1">
    <citation type="submission" date="2016-07" db="EMBL/GenBank/DDBJ databases">
        <title>Draft genome of the white-rot fungus Obba rivulosa 3A-2.</title>
        <authorList>
            <consortium name="DOE Joint Genome Institute"/>
            <person name="Miettinen O."/>
            <person name="Riley R."/>
            <person name="Acob R."/>
            <person name="Barry K."/>
            <person name="Cullen D."/>
            <person name="De Vries R."/>
            <person name="Hainaut M."/>
            <person name="Hatakka A."/>
            <person name="Henrissat B."/>
            <person name="Hilden K."/>
            <person name="Kuo R."/>
            <person name="Labutti K."/>
            <person name="Lipzen A."/>
            <person name="Makela M.R."/>
            <person name="Sandor L."/>
            <person name="Spatafora J.W."/>
            <person name="Grigoriev I.V."/>
            <person name="Hibbett D.S."/>
        </authorList>
    </citation>
    <scope>NUCLEOTIDE SEQUENCE [LARGE SCALE GENOMIC DNA]</scope>
    <source>
        <strain evidence="2 3">3A-2</strain>
    </source>
</reference>
<organism evidence="2 3">
    <name type="scientific">Obba rivulosa</name>
    <dbReference type="NCBI Taxonomy" id="1052685"/>
    <lineage>
        <taxon>Eukaryota</taxon>
        <taxon>Fungi</taxon>
        <taxon>Dikarya</taxon>
        <taxon>Basidiomycota</taxon>
        <taxon>Agaricomycotina</taxon>
        <taxon>Agaricomycetes</taxon>
        <taxon>Polyporales</taxon>
        <taxon>Gelatoporiaceae</taxon>
        <taxon>Obba</taxon>
    </lineage>
</organism>
<feature type="transmembrane region" description="Helical" evidence="1">
    <location>
        <begin position="50"/>
        <end position="67"/>
    </location>
</feature>
<evidence type="ECO:0000256" key="1">
    <source>
        <dbReference type="SAM" id="Phobius"/>
    </source>
</evidence>
<keyword evidence="1" id="KW-1133">Transmembrane helix</keyword>
<keyword evidence="1" id="KW-0812">Transmembrane</keyword>
<proteinExistence type="predicted"/>
<gene>
    <name evidence="2" type="ORF">OBBRIDRAFT_80328</name>
</gene>
<name>A0A8E2AQJ8_9APHY</name>
<dbReference type="AlphaFoldDB" id="A0A8E2AQJ8"/>
<evidence type="ECO:0000313" key="2">
    <source>
        <dbReference type="EMBL" id="OCH88553.1"/>
    </source>
</evidence>
<dbReference type="EMBL" id="KV722449">
    <property type="protein sequence ID" value="OCH88553.1"/>
    <property type="molecule type" value="Genomic_DNA"/>
</dbReference>
<evidence type="ECO:0000313" key="3">
    <source>
        <dbReference type="Proteomes" id="UP000250043"/>
    </source>
</evidence>
<keyword evidence="1" id="KW-0472">Membrane</keyword>